<keyword evidence="3" id="KW-1185">Reference proteome</keyword>
<dbReference type="PANTHER" id="PTHR30032">
    <property type="entry name" value="N-ACETYLMURAMOYL-L-ALANINE AMIDASE-RELATED"/>
    <property type="match status" value="1"/>
</dbReference>
<protein>
    <submittedName>
        <fullName evidence="2">Stage II sporulation protein D</fullName>
    </submittedName>
</protein>
<dbReference type="Proteomes" id="UP000579281">
    <property type="component" value="Unassembled WGS sequence"/>
</dbReference>
<accession>A0A841L1W9</accession>
<name>A0A841L1W9_9FIRM</name>
<dbReference type="InterPro" id="IPR051922">
    <property type="entry name" value="Bact_Sporulation_Assoc"/>
</dbReference>
<dbReference type="InterPro" id="IPR013693">
    <property type="entry name" value="SpoIID/LytB_N"/>
</dbReference>
<evidence type="ECO:0000259" key="1">
    <source>
        <dbReference type="Pfam" id="PF08486"/>
    </source>
</evidence>
<dbReference type="GO" id="GO:0030288">
    <property type="term" value="C:outer membrane-bounded periplasmic space"/>
    <property type="evidence" value="ECO:0007669"/>
    <property type="project" value="TreeGrafter"/>
</dbReference>
<gene>
    <name evidence="2" type="ORF">HNQ80_002455</name>
</gene>
<dbReference type="PROSITE" id="PS51257">
    <property type="entry name" value="PROKAR_LIPOPROTEIN"/>
    <property type="match status" value="1"/>
</dbReference>
<dbReference type="PANTHER" id="PTHR30032:SF4">
    <property type="entry name" value="AMIDASE ENHANCER"/>
    <property type="match status" value="1"/>
</dbReference>
<sequence>MRSILMLLASVLVTIIIIPMVLIQSCDVSTPEIEKEQIVENSQMVRVYMHKTQKIVEMDLEEYIKGVISGEMPASFEMEALKAQAVAARSYAVSRILKFKDGGQPAHPGAELCDDVHCQVWLSKDQLREVKPKYWMRDYWPKIEEAVEETQGLILTYQGEPIGEPLFHSSSGGRTENSEDVFASAVPYLRSVESPYEENTPHYAEVQVISIPTFIAKFKSKYNDSDINASNLKTAIKIMERSTGGRILKMQVGNKAVTGREIRELLGLRSANFKMTIDNKNIEITTFGNGHGVGMSQYGANGMALNGYNFEEILKHYYVGTEVMKMK</sequence>
<comment type="caution">
    <text evidence="2">The sequence shown here is derived from an EMBL/GenBank/DDBJ whole genome shotgun (WGS) entry which is preliminary data.</text>
</comment>
<dbReference type="InterPro" id="IPR013486">
    <property type="entry name" value="SpoIID/LytB"/>
</dbReference>
<dbReference type="Pfam" id="PF08486">
    <property type="entry name" value="SpoIID"/>
    <property type="match status" value="1"/>
</dbReference>
<dbReference type="InterPro" id="IPR014225">
    <property type="entry name" value="Spore_II_D_firmicutes"/>
</dbReference>
<evidence type="ECO:0000313" key="2">
    <source>
        <dbReference type="EMBL" id="MBB6216355.1"/>
    </source>
</evidence>
<organism evidence="2 3">
    <name type="scientific">Anaerosolibacter carboniphilus</name>
    <dbReference type="NCBI Taxonomy" id="1417629"/>
    <lineage>
        <taxon>Bacteria</taxon>
        <taxon>Bacillati</taxon>
        <taxon>Bacillota</taxon>
        <taxon>Clostridia</taxon>
        <taxon>Peptostreptococcales</taxon>
        <taxon>Thermotaleaceae</taxon>
        <taxon>Anaerosolibacter</taxon>
    </lineage>
</organism>
<proteinExistence type="predicted"/>
<dbReference type="GO" id="GO:0030435">
    <property type="term" value="P:sporulation resulting in formation of a cellular spore"/>
    <property type="evidence" value="ECO:0007669"/>
    <property type="project" value="InterPro"/>
</dbReference>
<dbReference type="NCBIfam" id="TIGR02669">
    <property type="entry name" value="SpoIID_LytB"/>
    <property type="match status" value="1"/>
</dbReference>
<reference evidence="2 3" key="1">
    <citation type="submission" date="2020-08" db="EMBL/GenBank/DDBJ databases">
        <title>Genomic Encyclopedia of Type Strains, Phase IV (KMG-IV): sequencing the most valuable type-strain genomes for metagenomic binning, comparative biology and taxonomic classification.</title>
        <authorList>
            <person name="Goeker M."/>
        </authorList>
    </citation>
    <scope>NUCLEOTIDE SEQUENCE [LARGE SCALE GENOMIC DNA]</scope>
    <source>
        <strain evidence="2 3">DSM 103526</strain>
    </source>
</reference>
<feature type="domain" description="Sporulation stage II protein D amidase enhancer LytB N-terminal" evidence="1">
    <location>
        <begin position="49"/>
        <end position="157"/>
    </location>
</feature>
<dbReference type="RefSeq" id="WP_184310893.1">
    <property type="nucleotide sequence ID" value="NZ_JACHEN010000014.1"/>
</dbReference>
<dbReference type="AlphaFoldDB" id="A0A841L1W9"/>
<dbReference type="NCBIfam" id="TIGR02870">
    <property type="entry name" value="spore_II_D"/>
    <property type="match status" value="1"/>
</dbReference>
<evidence type="ECO:0000313" key="3">
    <source>
        <dbReference type="Proteomes" id="UP000579281"/>
    </source>
</evidence>
<dbReference type="EMBL" id="JACHEN010000014">
    <property type="protein sequence ID" value="MBB6216355.1"/>
    <property type="molecule type" value="Genomic_DNA"/>
</dbReference>